<feature type="transmembrane region" description="Helical" evidence="1">
    <location>
        <begin position="41"/>
        <end position="61"/>
    </location>
</feature>
<sequence>MKIFDVRILAPGVGSRVENLMKKRKEMVPLEKFIWIFRKPIAIGIFISSFVIGISIAIKILMIDRIEIATNAIKIWFK</sequence>
<organism evidence="2 3">
    <name type="scientific">Megamonas rupellensis</name>
    <dbReference type="NCBI Taxonomy" id="491921"/>
    <lineage>
        <taxon>Bacteria</taxon>
        <taxon>Bacillati</taxon>
        <taxon>Bacillota</taxon>
        <taxon>Negativicutes</taxon>
        <taxon>Selenomonadales</taxon>
        <taxon>Selenomonadaceae</taxon>
        <taxon>Megamonas</taxon>
    </lineage>
</organism>
<name>A0A411ZZY2_9FIRM</name>
<accession>A0A411ZZY2</accession>
<reference evidence="2 3" key="1">
    <citation type="submission" date="2018-08" db="EMBL/GenBank/DDBJ databases">
        <title>A genome reference for cultivated species of the human gut microbiota.</title>
        <authorList>
            <person name="Zou Y."/>
            <person name="Xue W."/>
            <person name="Luo G."/>
        </authorList>
    </citation>
    <scope>NUCLEOTIDE SEQUENCE [LARGE SCALE GENOMIC DNA]</scope>
    <source>
        <strain evidence="2 3">AF29-2</strain>
    </source>
</reference>
<evidence type="ECO:0000256" key="1">
    <source>
        <dbReference type="SAM" id="Phobius"/>
    </source>
</evidence>
<evidence type="ECO:0000313" key="3">
    <source>
        <dbReference type="Proteomes" id="UP000284662"/>
    </source>
</evidence>
<keyword evidence="1" id="KW-0472">Membrane</keyword>
<keyword evidence="1" id="KW-1133">Transmembrane helix</keyword>
<dbReference type="Proteomes" id="UP000284662">
    <property type="component" value="Unassembled WGS sequence"/>
</dbReference>
<keyword evidence="1" id="KW-0812">Transmembrane</keyword>
<dbReference type="EMBL" id="QRST01000001">
    <property type="protein sequence ID" value="RGQ08375.1"/>
    <property type="molecule type" value="Genomic_DNA"/>
</dbReference>
<gene>
    <name evidence="2" type="ORF">DWZ11_00520</name>
</gene>
<evidence type="ECO:0000313" key="2">
    <source>
        <dbReference type="EMBL" id="RGQ08375.1"/>
    </source>
</evidence>
<dbReference type="AlphaFoldDB" id="A0A411ZZY2"/>
<comment type="caution">
    <text evidence="2">The sequence shown here is derived from an EMBL/GenBank/DDBJ whole genome shotgun (WGS) entry which is preliminary data.</text>
</comment>
<protein>
    <submittedName>
        <fullName evidence="2">Uncharacterized protein</fullName>
    </submittedName>
</protein>
<proteinExistence type="predicted"/>
<dbReference type="RefSeq" id="WP_117975939.1">
    <property type="nucleotide sequence ID" value="NZ_QRST01000001.1"/>
</dbReference>